<protein>
    <submittedName>
        <fullName evidence="2">Membrane protein</fullName>
    </submittedName>
</protein>
<feature type="transmembrane region" description="Helical" evidence="1">
    <location>
        <begin position="188"/>
        <end position="206"/>
    </location>
</feature>
<feature type="transmembrane region" description="Helical" evidence="1">
    <location>
        <begin position="57"/>
        <end position="82"/>
    </location>
</feature>
<evidence type="ECO:0000313" key="2">
    <source>
        <dbReference type="EMBL" id="SLM90008.1"/>
    </source>
</evidence>
<sequence length="221" mass="23468">MKSTGNFRLLGGHPLWIRLITLYGGLVLFGASAGLVIESRLGNFPWDVLHEGISIQLGSLGLTVSVGVIAIIASFIILFLWIPLKQRPGLGTVSNAVLVGVFMDITMAIVPDQDSLAIRIALLVFGIVLNGIATVLYIIPNFGPGPRDGLMTGLVQRTGRPVWAMRLIVEIAVLIAGFLLGGTFGVGTIAYAVGIGYITQFFLILAEKLLGRADPLTTDAD</sequence>
<dbReference type="PANTHER" id="PTHR40078:SF1">
    <property type="entry name" value="INTEGRAL MEMBRANE PROTEIN"/>
    <property type="match status" value="1"/>
</dbReference>
<keyword evidence="3" id="KW-1185">Reference proteome</keyword>
<reference evidence="3" key="1">
    <citation type="submission" date="2017-02" db="EMBL/GenBank/DDBJ databases">
        <authorList>
            <person name="Dridi B."/>
        </authorList>
    </citation>
    <scope>NUCLEOTIDE SEQUENCE [LARGE SCALE GENOMIC DNA]</scope>
    <source>
        <strain evidence="3">B Co 03.10</strain>
    </source>
</reference>
<dbReference type="RefSeq" id="WP_087003731.1">
    <property type="nucleotide sequence ID" value="NZ_FWFF01000001.1"/>
</dbReference>
<keyword evidence="1" id="KW-1133">Transmembrane helix</keyword>
<dbReference type="Proteomes" id="UP000196581">
    <property type="component" value="Unassembled WGS sequence"/>
</dbReference>
<evidence type="ECO:0000313" key="3">
    <source>
        <dbReference type="Proteomes" id="UP000196581"/>
    </source>
</evidence>
<evidence type="ECO:0000256" key="1">
    <source>
        <dbReference type="SAM" id="Phobius"/>
    </source>
</evidence>
<keyword evidence="1" id="KW-0812">Transmembrane</keyword>
<organism evidence="2 3">
    <name type="scientific">Brevibacterium yomogidense</name>
    <dbReference type="NCBI Taxonomy" id="946573"/>
    <lineage>
        <taxon>Bacteria</taxon>
        <taxon>Bacillati</taxon>
        <taxon>Actinomycetota</taxon>
        <taxon>Actinomycetes</taxon>
        <taxon>Micrococcales</taxon>
        <taxon>Brevibacteriaceae</taxon>
        <taxon>Brevibacterium</taxon>
    </lineage>
</organism>
<dbReference type="InterPro" id="IPR038750">
    <property type="entry name" value="YczE/YyaS-like"/>
</dbReference>
<dbReference type="AlphaFoldDB" id="A0A1X6WWM9"/>
<name>A0A1X6WWM9_9MICO</name>
<proteinExistence type="predicted"/>
<feature type="transmembrane region" description="Helical" evidence="1">
    <location>
        <begin position="89"/>
        <end position="110"/>
    </location>
</feature>
<feature type="transmembrane region" description="Helical" evidence="1">
    <location>
        <begin position="163"/>
        <end position="182"/>
    </location>
</feature>
<accession>A0A1X6WWM9</accession>
<gene>
    <name evidence="2" type="ORF">FM105_01775</name>
</gene>
<keyword evidence="1" id="KW-0472">Membrane</keyword>
<feature type="transmembrane region" description="Helical" evidence="1">
    <location>
        <begin position="116"/>
        <end position="142"/>
    </location>
</feature>
<dbReference type="EMBL" id="FWFF01000001">
    <property type="protein sequence ID" value="SLM90008.1"/>
    <property type="molecule type" value="Genomic_DNA"/>
</dbReference>
<dbReference type="Pfam" id="PF19700">
    <property type="entry name" value="DUF6198"/>
    <property type="match status" value="1"/>
</dbReference>
<dbReference type="PANTHER" id="PTHR40078">
    <property type="entry name" value="INTEGRAL MEMBRANE PROTEIN-RELATED"/>
    <property type="match status" value="1"/>
</dbReference>
<feature type="transmembrane region" description="Helical" evidence="1">
    <location>
        <begin position="15"/>
        <end position="37"/>
    </location>
</feature>